<reference evidence="1 2" key="2">
    <citation type="journal article" date="2022" name="Mol. Biol. Evol.">
        <title>Comparative Genomics Reveals Insights into the Divergent Evolution of Astigmatic Mites and Household Pest Adaptations.</title>
        <authorList>
            <person name="Xiong Q."/>
            <person name="Wan A.T."/>
            <person name="Liu X."/>
            <person name="Fung C.S."/>
            <person name="Xiao X."/>
            <person name="Malainual N."/>
            <person name="Hou J."/>
            <person name="Wang L."/>
            <person name="Wang M."/>
            <person name="Yang K.Y."/>
            <person name="Cui Y."/>
            <person name="Leung E.L."/>
            <person name="Nong W."/>
            <person name="Shin S.K."/>
            <person name="Au S.W."/>
            <person name="Jeong K.Y."/>
            <person name="Chew F.T."/>
            <person name="Hui J.H."/>
            <person name="Leung T.F."/>
            <person name="Tungtrongchitr A."/>
            <person name="Zhong N."/>
            <person name="Liu Z."/>
            <person name="Tsui S.K."/>
        </authorList>
    </citation>
    <scope>NUCLEOTIDE SEQUENCE [LARGE SCALE GENOMIC DNA]</scope>
    <source>
        <strain evidence="1">Derp</strain>
    </source>
</reference>
<evidence type="ECO:0000313" key="1">
    <source>
        <dbReference type="EMBL" id="KAH9418846.1"/>
    </source>
</evidence>
<protein>
    <submittedName>
        <fullName evidence="1">Uncharacterized protein</fullName>
    </submittedName>
</protein>
<reference evidence="1 2" key="1">
    <citation type="journal article" date="2018" name="J. Allergy Clin. Immunol.">
        <title>High-quality assembly of Dermatophagoides pteronyssinus genome and transcriptome reveals a wide range of novel allergens.</title>
        <authorList>
            <person name="Liu X.Y."/>
            <person name="Yang K.Y."/>
            <person name="Wang M.Q."/>
            <person name="Kwok J.S."/>
            <person name="Zeng X."/>
            <person name="Yang Z."/>
            <person name="Xiao X.J."/>
            <person name="Lau C.P."/>
            <person name="Li Y."/>
            <person name="Huang Z.M."/>
            <person name="Ba J.G."/>
            <person name="Yim A.K."/>
            <person name="Ouyang C.Y."/>
            <person name="Ngai S.M."/>
            <person name="Chan T.F."/>
            <person name="Leung E.L."/>
            <person name="Liu L."/>
            <person name="Liu Z.G."/>
            <person name="Tsui S.K."/>
        </authorList>
    </citation>
    <scope>NUCLEOTIDE SEQUENCE [LARGE SCALE GENOMIC DNA]</scope>
    <source>
        <strain evidence="1">Derp</strain>
    </source>
</reference>
<dbReference type="EMBL" id="NJHN03000062">
    <property type="protein sequence ID" value="KAH9418846.1"/>
    <property type="molecule type" value="Genomic_DNA"/>
</dbReference>
<keyword evidence="2" id="KW-1185">Reference proteome</keyword>
<gene>
    <name evidence="1" type="ORF">DERP_004172</name>
</gene>
<comment type="caution">
    <text evidence="1">The sequence shown here is derived from an EMBL/GenBank/DDBJ whole genome shotgun (WGS) entry which is preliminary data.</text>
</comment>
<dbReference type="Proteomes" id="UP000887458">
    <property type="component" value="Unassembled WGS sequence"/>
</dbReference>
<organism evidence="1 2">
    <name type="scientific">Dermatophagoides pteronyssinus</name>
    <name type="common">European house dust mite</name>
    <dbReference type="NCBI Taxonomy" id="6956"/>
    <lineage>
        <taxon>Eukaryota</taxon>
        <taxon>Metazoa</taxon>
        <taxon>Ecdysozoa</taxon>
        <taxon>Arthropoda</taxon>
        <taxon>Chelicerata</taxon>
        <taxon>Arachnida</taxon>
        <taxon>Acari</taxon>
        <taxon>Acariformes</taxon>
        <taxon>Sarcoptiformes</taxon>
        <taxon>Astigmata</taxon>
        <taxon>Psoroptidia</taxon>
        <taxon>Analgoidea</taxon>
        <taxon>Pyroglyphidae</taxon>
        <taxon>Dermatophagoidinae</taxon>
        <taxon>Dermatophagoides</taxon>
    </lineage>
</organism>
<evidence type="ECO:0000313" key="2">
    <source>
        <dbReference type="Proteomes" id="UP000887458"/>
    </source>
</evidence>
<accession>A0ABQ8J8D7</accession>
<name>A0ABQ8J8D7_DERPT</name>
<proteinExistence type="predicted"/>
<sequence>MKYSIRSWNGLWIKKNLIIINTTVSSILSSTLINHQQKQQQKSIIDHYTNAMIMATTRNEYPLHVNNLQNMIWIWMS</sequence>